<dbReference type="InterPro" id="IPR050902">
    <property type="entry name" value="ABC_Transporter_SBP"/>
</dbReference>
<accession>A0ABT1NB07</accession>
<evidence type="ECO:0000259" key="3">
    <source>
        <dbReference type="PROSITE" id="PS50983"/>
    </source>
</evidence>
<keyword evidence="5" id="KW-1185">Reference proteome</keyword>
<dbReference type="RefSeq" id="WP_255225928.1">
    <property type="nucleotide sequence ID" value="NZ_JAJEKE010000001.1"/>
</dbReference>
<dbReference type="SUPFAM" id="SSF53807">
    <property type="entry name" value="Helical backbone' metal receptor"/>
    <property type="match status" value="1"/>
</dbReference>
<comment type="similarity">
    <text evidence="1">Belongs to the bacterial solute-binding protein 8 family.</text>
</comment>
<organism evidence="4 5">
    <name type="scientific">Lutispora saccharofermentans</name>
    <dbReference type="NCBI Taxonomy" id="3024236"/>
    <lineage>
        <taxon>Bacteria</taxon>
        <taxon>Bacillati</taxon>
        <taxon>Bacillota</taxon>
        <taxon>Clostridia</taxon>
        <taxon>Lutisporales</taxon>
        <taxon>Lutisporaceae</taxon>
        <taxon>Lutispora</taxon>
    </lineage>
</organism>
<keyword evidence="2" id="KW-0732">Signal</keyword>
<proteinExistence type="inferred from homology"/>
<feature type="domain" description="Fe/B12 periplasmic-binding" evidence="3">
    <location>
        <begin position="57"/>
        <end position="308"/>
    </location>
</feature>
<dbReference type="PROSITE" id="PS51257">
    <property type="entry name" value="PROKAR_LIPOPROTEIN"/>
    <property type="match status" value="1"/>
</dbReference>
<dbReference type="EMBL" id="JAJEKE010000001">
    <property type="protein sequence ID" value="MCQ1528445.1"/>
    <property type="molecule type" value="Genomic_DNA"/>
</dbReference>
<sequence>MKLKLKRMILILFVLLLLPLLASCQREANKGAEDAAKKVEITDIKGRSVVLEKKPEKIVSLSPTNTEIVFALGAGKKLVGVTSFCDYPEEAKSVEVIGDFENPNIEMIKKVNPDVVLAGGYIQEDIIEALEGLDIPVISTEASDIDSIFDSIAMIGKLVGAEANAEEIINNMHKSIDNIKSKVGGKDRPKVFYLVWKDPIFTVGQGTFINEIIQIAGGRNIAEETQGWSKYSPEELIKQNPDILIASYHATDEGMRKEDFEKDDFFQKLECVKKGNIHIMSDDNIVARPGPRIVDAICEMAKVLHSDAF</sequence>
<reference evidence="4 5" key="1">
    <citation type="submission" date="2021-10" db="EMBL/GenBank/DDBJ databases">
        <title>Lutispora strain m25 sp. nov., a thermophilic, non-spore-forming bacterium isolated from a lab-scale methanogenic bioreactor digesting anaerobic sludge.</title>
        <authorList>
            <person name="El Houari A."/>
            <person name="Mcdonald J."/>
        </authorList>
    </citation>
    <scope>NUCLEOTIDE SEQUENCE [LARGE SCALE GENOMIC DNA]</scope>
    <source>
        <strain evidence="5">m25</strain>
    </source>
</reference>
<dbReference type="Proteomes" id="UP001651880">
    <property type="component" value="Unassembled WGS sequence"/>
</dbReference>
<dbReference type="CDD" id="cd01143">
    <property type="entry name" value="YvrC"/>
    <property type="match status" value="1"/>
</dbReference>
<comment type="caution">
    <text evidence="4">The sequence shown here is derived from an EMBL/GenBank/DDBJ whole genome shotgun (WGS) entry which is preliminary data.</text>
</comment>
<name>A0ABT1NB07_9FIRM</name>
<evidence type="ECO:0000256" key="2">
    <source>
        <dbReference type="ARBA" id="ARBA00022729"/>
    </source>
</evidence>
<evidence type="ECO:0000313" key="4">
    <source>
        <dbReference type="EMBL" id="MCQ1528445.1"/>
    </source>
</evidence>
<gene>
    <name evidence="4" type="ORF">LJD61_02630</name>
</gene>
<dbReference type="PANTHER" id="PTHR30535:SF34">
    <property type="entry name" value="MOLYBDATE-BINDING PROTEIN MOLA"/>
    <property type="match status" value="1"/>
</dbReference>
<dbReference type="PROSITE" id="PS50983">
    <property type="entry name" value="FE_B12_PBP"/>
    <property type="match status" value="1"/>
</dbReference>
<dbReference type="InterPro" id="IPR002491">
    <property type="entry name" value="ABC_transptr_periplasmic_BD"/>
</dbReference>
<dbReference type="Pfam" id="PF01497">
    <property type="entry name" value="Peripla_BP_2"/>
    <property type="match status" value="1"/>
</dbReference>
<dbReference type="PANTHER" id="PTHR30535">
    <property type="entry name" value="VITAMIN B12-BINDING PROTEIN"/>
    <property type="match status" value="1"/>
</dbReference>
<protein>
    <submittedName>
        <fullName evidence="4">ABC transporter substrate-binding protein</fullName>
    </submittedName>
</protein>
<dbReference type="InterPro" id="IPR054828">
    <property type="entry name" value="Vit_B12_bind_prot"/>
</dbReference>
<dbReference type="NCBIfam" id="NF038402">
    <property type="entry name" value="TroA_like"/>
    <property type="match status" value="1"/>
</dbReference>
<evidence type="ECO:0000313" key="5">
    <source>
        <dbReference type="Proteomes" id="UP001651880"/>
    </source>
</evidence>
<dbReference type="Gene3D" id="3.40.50.1980">
    <property type="entry name" value="Nitrogenase molybdenum iron protein domain"/>
    <property type="match status" value="2"/>
</dbReference>
<evidence type="ECO:0000256" key="1">
    <source>
        <dbReference type="ARBA" id="ARBA00008814"/>
    </source>
</evidence>